<sequence length="295" mass="32678">MAALRGSRSSLWQRRQQEVGFQKKGSGGTSYGVGSRALSLLLPWPLVVEEMYASSVACQVTGRGNGGGQGASTNRTDELGEEKPCPCGSGTCLILTSNTSKNPGRRFYRCPLKVENGGCNFFQWCDIPSSDISPSVMAYQSNTLPPVLRCPCGAGPCLSLVCKAGKNAGQQYYKCPGSEKRHSSDKEACRLLTSIVCWEFHSSPKILFVADENESVCLWEWLQSSVRRNKLKLVLKLHFKVMVSAFMEDSEIVLIDSWGTNSQDIAEEYNKLFRRTSIIWPTCPSPNLKRLEWGR</sequence>
<comment type="caution">
    <text evidence="7">The sequence shown here is derived from an EMBL/GenBank/DDBJ whole genome shotgun (WGS) entry which is preliminary data.</text>
</comment>
<dbReference type="GO" id="GO:0008270">
    <property type="term" value="F:zinc ion binding"/>
    <property type="evidence" value="ECO:0007669"/>
    <property type="project" value="UniProtKB-KW"/>
</dbReference>
<evidence type="ECO:0000256" key="3">
    <source>
        <dbReference type="ARBA" id="ARBA00022833"/>
    </source>
</evidence>
<dbReference type="PANTHER" id="PTHR33680:SF1">
    <property type="entry name" value="OS05G0489500 PROTEIN"/>
    <property type="match status" value="1"/>
</dbReference>
<evidence type="ECO:0000256" key="1">
    <source>
        <dbReference type="ARBA" id="ARBA00022723"/>
    </source>
</evidence>
<organism evidence="7 8">
    <name type="scientific">Vanilla planifolia</name>
    <name type="common">Vanilla</name>
    <dbReference type="NCBI Taxonomy" id="51239"/>
    <lineage>
        <taxon>Eukaryota</taxon>
        <taxon>Viridiplantae</taxon>
        <taxon>Streptophyta</taxon>
        <taxon>Embryophyta</taxon>
        <taxon>Tracheophyta</taxon>
        <taxon>Spermatophyta</taxon>
        <taxon>Magnoliopsida</taxon>
        <taxon>Liliopsida</taxon>
        <taxon>Asparagales</taxon>
        <taxon>Orchidaceae</taxon>
        <taxon>Vanilloideae</taxon>
        <taxon>Vanilleae</taxon>
        <taxon>Vanilla</taxon>
    </lineage>
</organism>
<feature type="region of interest" description="Disordered" evidence="5">
    <location>
        <begin position="1"/>
        <end position="30"/>
    </location>
</feature>
<proteinExistence type="predicted"/>
<gene>
    <name evidence="7" type="ORF">HPP92_017701</name>
</gene>
<dbReference type="PROSITE" id="PS51999">
    <property type="entry name" value="ZF_GRF"/>
    <property type="match status" value="1"/>
</dbReference>
<evidence type="ECO:0000256" key="5">
    <source>
        <dbReference type="SAM" id="MobiDB-lite"/>
    </source>
</evidence>
<evidence type="ECO:0000256" key="4">
    <source>
        <dbReference type="PROSITE-ProRule" id="PRU01343"/>
    </source>
</evidence>
<evidence type="ECO:0000256" key="2">
    <source>
        <dbReference type="ARBA" id="ARBA00022771"/>
    </source>
</evidence>
<name>A0A835UNQ5_VANPL</name>
<dbReference type="InterPro" id="IPR010666">
    <property type="entry name" value="Znf_GRF"/>
</dbReference>
<reference evidence="7 8" key="1">
    <citation type="journal article" date="2020" name="Nat. Food">
        <title>A phased Vanilla planifolia genome enables genetic improvement of flavour and production.</title>
        <authorList>
            <person name="Hasing T."/>
            <person name="Tang H."/>
            <person name="Brym M."/>
            <person name="Khazi F."/>
            <person name="Huang T."/>
            <person name="Chambers A.H."/>
        </authorList>
    </citation>
    <scope>NUCLEOTIDE SEQUENCE [LARGE SCALE GENOMIC DNA]</scope>
    <source>
        <tissue evidence="7">Leaf</tissue>
    </source>
</reference>
<evidence type="ECO:0000259" key="6">
    <source>
        <dbReference type="PROSITE" id="PS51999"/>
    </source>
</evidence>
<dbReference type="EMBL" id="JADCNL010000009">
    <property type="protein sequence ID" value="KAG0466121.1"/>
    <property type="molecule type" value="Genomic_DNA"/>
</dbReference>
<keyword evidence="1" id="KW-0479">Metal-binding</keyword>
<evidence type="ECO:0000313" key="8">
    <source>
        <dbReference type="Proteomes" id="UP000636800"/>
    </source>
</evidence>
<evidence type="ECO:0000313" key="7">
    <source>
        <dbReference type="EMBL" id="KAG0466121.1"/>
    </source>
</evidence>
<keyword evidence="8" id="KW-1185">Reference proteome</keyword>
<protein>
    <recommendedName>
        <fullName evidence="6">GRF-type domain-containing protein</fullName>
    </recommendedName>
</protein>
<dbReference type="AlphaFoldDB" id="A0A835UNQ5"/>
<dbReference type="Pfam" id="PF06839">
    <property type="entry name" value="Zn_ribbon_GRF"/>
    <property type="match status" value="2"/>
</dbReference>
<dbReference type="PANTHER" id="PTHR33680">
    <property type="entry name" value="OS07G0190500 PROTEIN"/>
    <property type="match status" value="1"/>
</dbReference>
<accession>A0A835UNQ5</accession>
<feature type="domain" description="GRF-type" evidence="6">
    <location>
        <begin position="85"/>
        <end position="128"/>
    </location>
</feature>
<keyword evidence="3" id="KW-0862">Zinc</keyword>
<dbReference type="Proteomes" id="UP000636800">
    <property type="component" value="Unassembled WGS sequence"/>
</dbReference>
<keyword evidence="2 4" id="KW-0863">Zinc-finger</keyword>